<organism evidence="6 7">
    <name type="scientific">Pigmentiphaga soli</name>
    <dbReference type="NCBI Taxonomy" id="1007095"/>
    <lineage>
        <taxon>Bacteria</taxon>
        <taxon>Pseudomonadati</taxon>
        <taxon>Pseudomonadota</taxon>
        <taxon>Betaproteobacteria</taxon>
        <taxon>Burkholderiales</taxon>
        <taxon>Alcaligenaceae</taxon>
        <taxon>Pigmentiphaga</taxon>
    </lineage>
</organism>
<dbReference type="InterPro" id="IPR004089">
    <property type="entry name" value="MCPsignal_dom"/>
</dbReference>
<feature type="region of interest" description="Disordered" evidence="3">
    <location>
        <begin position="483"/>
        <end position="508"/>
    </location>
</feature>
<evidence type="ECO:0000256" key="1">
    <source>
        <dbReference type="ARBA" id="ARBA00023224"/>
    </source>
</evidence>
<dbReference type="Gene3D" id="1.10.287.950">
    <property type="entry name" value="Methyl-accepting chemotaxis protein"/>
    <property type="match status" value="1"/>
</dbReference>
<evidence type="ECO:0000259" key="4">
    <source>
        <dbReference type="PROSITE" id="PS50111"/>
    </source>
</evidence>
<dbReference type="PROSITE" id="PS50111">
    <property type="entry name" value="CHEMOTAXIS_TRANSDUC_2"/>
    <property type="match status" value="1"/>
</dbReference>
<name>A0ABP8GSP5_9BURK</name>
<sequence length="541" mass="58120">MFPITHCFSDNNQIMRNNQPVTSLERFVDRNRPIVTRTDLSGRITYANPAFVEISGFTREELEGQPHNIVRHPDMPPQAFADLWATIKRGQPWRGLVKNRSKDGGFYWVEAYVTPLHENGRLVGYMSVRSAPQRAEVEQAAKLYADIAAGKAAFPATPRPGRRHSLAPWAVGIAAATIAVAVGGWLLPHWGWPVGQAALVALGAAAWRARISLPLARAGRALDHIGQGVLTESIQKHQFDLGGLPMRIEATRIHLRATLCDVLQVAASVEAGADSVTREIGAISGVIEEQRDRLTRIAAAVEQTSVAIREASQHTATALSLSQSALSEVDTAESKIGESVRGTSSVAEAVGRTNDQIGSLHALVSTISGVTQAISEIANQTRLLSLNAAIEAARAGENGRGFGVVAEEVRTLSDRTAGSTDDIARALQAITQFATSTAASMQDAVESVQRSGTQIRESAGFFERVRSSSMLVVDRSRDISDMLQQQSAASQEVATSMEDISHEVERTASSVSALAGATDALRGSVEHMRQLLVRYQGSLQS</sequence>
<evidence type="ECO:0000256" key="2">
    <source>
        <dbReference type="PROSITE-ProRule" id="PRU00284"/>
    </source>
</evidence>
<dbReference type="NCBIfam" id="TIGR00229">
    <property type="entry name" value="sensory_box"/>
    <property type="match status" value="1"/>
</dbReference>
<comment type="caution">
    <text evidence="6">The sequence shown here is derived from an EMBL/GenBank/DDBJ whole genome shotgun (WGS) entry which is preliminary data.</text>
</comment>
<dbReference type="Gene3D" id="3.30.450.20">
    <property type="entry name" value="PAS domain"/>
    <property type="match status" value="1"/>
</dbReference>
<dbReference type="SUPFAM" id="SSF55785">
    <property type="entry name" value="PYP-like sensor domain (PAS domain)"/>
    <property type="match status" value="1"/>
</dbReference>
<dbReference type="SMART" id="SM00283">
    <property type="entry name" value="MA"/>
    <property type="match status" value="1"/>
</dbReference>
<dbReference type="Pfam" id="PF08447">
    <property type="entry name" value="PAS_3"/>
    <property type="match status" value="1"/>
</dbReference>
<evidence type="ECO:0000313" key="6">
    <source>
        <dbReference type="EMBL" id="GAA4329257.1"/>
    </source>
</evidence>
<keyword evidence="1 2" id="KW-0807">Transducer</keyword>
<dbReference type="PANTHER" id="PTHR32089">
    <property type="entry name" value="METHYL-ACCEPTING CHEMOTAXIS PROTEIN MCPB"/>
    <property type="match status" value="1"/>
</dbReference>
<feature type="domain" description="PAS" evidence="5">
    <location>
        <begin position="20"/>
        <end position="74"/>
    </location>
</feature>
<dbReference type="InterPro" id="IPR013655">
    <property type="entry name" value="PAS_fold_3"/>
</dbReference>
<protein>
    <submittedName>
        <fullName evidence="6">Methyl-accepting chemotaxis protein</fullName>
    </submittedName>
</protein>
<dbReference type="PROSITE" id="PS50112">
    <property type="entry name" value="PAS"/>
    <property type="match status" value="1"/>
</dbReference>
<keyword evidence="7" id="KW-1185">Reference proteome</keyword>
<dbReference type="Proteomes" id="UP001501671">
    <property type="component" value="Unassembled WGS sequence"/>
</dbReference>
<evidence type="ECO:0000313" key="7">
    <source>
        <dbReference type="Proteomes" id="UP001501671"/>
    </source>
</evidence>
<dbReference type="InterPro" id="IPR000014">
    <property type="entry name" value="PAS"/>
</dbReference>
<feature type="compositionally biased region" description="Polar residues" evidence="3">
    <location>
        <begin position="483"/>
        <end position="494"/>
    </location>
</feature>
<dbReference type="InterPro" id="IPR035965">
    <property type="entry name" value="PAS-like_dom_sf"/>
</dbReference>
<accession>A0ABP8GSP5</accession>
<proteinExistence type="predicted"/>
<dbReference type="SMART" id="SM00091">
    <property type="entry name" value="PAS"/>
    <property type="match status" value="1"/>
</dbReference>
<dbReference type="EMBL" id="BAABFO010000006">
    <property type="protein sequence ID" value="GAA4329257.1"/>
    <property type="molecule type" value="Genomic_DNA"/>
</dbReference>
<reference evidence="7" key="1">
    <citation type="journal article" date="2019" name="Int. J. Syst. Evol. Microbiol.">
        <title>The Global Catalogue of Microorganisms (GCM) 10K type strain sequencing project: providing services to taxonomists for standard genome sequencing and annotation.</title>
        <authorList>
            <consortium name="The Broad Institute Genomics Platform"/>
            <consortium name="The Broad Institute Genome Sequencing Center for Infectious Disease"/>
            <person name="Wu L."/>
            <person name="Ma J."/>
        </authorList>
    </citation>
    <scope>NUCLEOTIDE SEQUENCE [LARGE SCALE GENOMIC DNA]</scope>
    <source>
        <strain evidence="7">JCM 17666</strain>
    </source>
</reference>
<dbReference type="Pfam" id="PF00015">
    <property type="entry name" value="MCPsignal"/>
    <property type="match status" value="1"/>
</dbReference>
<dbReference type="CDD" id="cd00130">
    <property type="entry name" value="PAS"/>
    <property type="match status" value="1"/>
</dbReference>
<evidence type="ECO:0000259" key="5">
    <source>
        <dbReference type="PROSITE" id="PS50112"/>
    </source>
</evidence>
<feature type="domain" description="Methyl-accepting transducer" evidence="4">
    <location>
        <begin position="265"/>
        <end position="501"/>
    </location>
</feature>
<evidence type="ECO:0000256" key="3">
    <source>
        <dbReference type="SAM" id="MobiDB-lite"/>
    </source>
</evidence>
<gene>
    <name evidence="6" type="ORF">GCM10023144_15820</name>
</gene>
<dbReference type="PANTHER" id="PTHR32089:SF112">
    <property type="entry name" value="LYSOZYME-LIKE PROTEIN-RELATED"/>
    <property type="match status" value="1"/>
</dbReference>
<dbReference type="SUPFAM" id="SSF58104">
    <property type="entry name" value="Methyl-accepting chemotaxis protein (MCP) signaling domain"/>
    <property type="match status" value="1"/>
</dbReference>